<proteinExistence type="predicted"/>
<accession>A0A1M7MWF6</accession>
<dbReference type="EMBL" id="FRCP01000023">
    <property type="protein sequence ID" value="SHM95371.1"/>
    <property type="molecule type" value="Genomic_DNA"/>
</dbReference>
<protein>
    <submittedName>
        <fullName evidence="1">Uncharacterized protein</fullName>
    </submittedName>
</protein>
<dbReference type="STRING" id="1120996.SAMN02746066_04066"/>
<reference evidence="1 2" key="1">
    <citation type="submission" date="2016-11" db="EMBL/GenBank/DDBJ databases">
        <authorList>
            <person name="Jaros S."/>
            <person name="Januszkiewicz K."/>
            <person name="Wedrychowicz H."/>
        </authorList>
    </citation>
    <scope>NUCLEOTIDE SEQUENCE [LARGE SCALE GENOMIC DNA]</scope>
    <source>
        <strain evidence="1 2">DSM 15930</strain>
    </source>
</reference>
<sequence>MNTFNNLKTIATLKRKSPEEIMNLADIFLMNERITAEQYQELVKLLESK</sequence>
<dbReference type="Proteomes" id="UP000184038">
    <property type="component" value="Unassembled WGS sequence"/>
</dbReference>
<gene>
    <name evidence="1" type="ORF">SAMN02746066_04066</name>
</gene>
<name>A0A1M7MWF6_9FIRM</name>
<dbReference type="AlphaFoldDB" id="A0A1M7MWF6"/>
<dbReference type="RefSeq" id="WP_170865545.1">
    <property type="nucleotide sequence ID" value="NZ_FRCP01000023.1"/>
</dbReference>
<organism evidence="1 2">
    <name type="scientific">Anaerosporobacter mobilis DSM 15930</name>
    <dbReference type="NCBI Taxonomy" id="1120996"/>
    <lineage>
        <taxon>Bacteria</taxon>
        <taxon>Bacillati</taxon>
        <taxon>Bacillota</taxon>
        <taxon>Clostridia</taxon>
        <taxon>Lachnospirales</taxon>
        <taxon>Lachnospiraceae</taxon>
        <taxon>Anaerosporobacter</taxon>
    </lineage>
</organism>
<evidence type="ECO:0000313" key="2">
    <source>
        <dbReference type="Proteomes" id="UP000184038"/>
    </source>
</evidence>
<keyword evidence="2" id="KW-1185">Reference proteome</keyword>
<evidence type="ECO:0000313" key="1">
    <source>
        <dbReference type="EMBL" id="SHM95371.1"/>
    </source>
</evidence>